<dbReference type="EMBL" id="CYPU01000017">
    <property type="protein sequence ID" value="CUH46802.1"/>
    <property type="molecule type" value="Genomic_DNA"/>
</dbReference>
<evidence type="ECO:0000313" key="2">
    <source>
        <dbReference type="EMBL" id="CUH46802.1"/>
    </source>
</evidence>
<dbReference type="RefSeq" id="WP_058276561.1">
    <property type="nucleotide sequence ID" value="NZ_CYPU01000017.1"/>
</dbReference>
<reference evidence="2 3" key="1">
    <citation type="submission" date="2015-09" db="EMBL/GenBank/DDBJ databases">
        <authorList>
            <consortium name="Swine Surveillance"/>
        </authorList>
    </citation>
    <scope>NUCLEOTIDE SEQUENCE [LARGE SCALE GENOMIC DNA]</scope>
    <source>
        <strain evidence="2 3">CECT 4292</strain>
    </source>
</reference>
<dbReference type="Proteomes" id="UP000050783">
    <property type="component" value="Unassembled WGS sequence"/>
</dbReference>
<dbReference type="CDD" id="cd00118">
    <property type="entry name" value="LysM"/>
    <property type="match status" value="1"/>
</dbReference>
<dbReference type="Gene3D" id="3.40.190.10">
    <property type="entry name" value="Periplasmic binding protein-like II"/>
    <property type="match status" value="2"/>
</dbReference>
<proteinExistence type="predicted"/>
<organism evidence="2 3">
    <name type="scientific">Ruegeria atlantica</name>
    <dbReference type="NCBI Taxonomy" id="81569"/>
    <lineage>
        <taxon>Bacteria</taxon>
        <taxon>Pseudomonadati</taxon>
        <taxon>Pseudomonadota</taxon>
        <taxon>Alphaproteobacteria</taxon>
        <taxon>Rhodobacterales</taxon>
        <taxon>Roseobacteraceae</taxon>
        <taxon>Ruegeria</taxon>
    </lineage>
</organism>
<name>A0A0P1ECR9_9RHOB</name>
<gene>
    <name evidence="2" type="ORF">RUA4292_00968</name>
</gene>
<dbReference type="OrthoDB" id="8479038at2"/>
<dbReference type="GeneID" id="55492239"/>
<dbReference type="PROSITE" id="PS51782">
    <property type="entry name" value="LYSM"/>
    <property type="match status" value="1"/>
</dbReference>
<evidence type="ECO:0000313" key="3">
    <source>
        <dbReference type="Proteomes" id="UP000050783"/>
    </source>
</evidence>
<dbReference type="AlphaFoldDB" id="A0A0P1ECR9"/>
<dbReference type="InterPro" id="IPR018392">
    <property type="entry name" value="LysM"/>
</dbReference>
<protein>
    <submittedName>
        <fullName evidence="2">LysM domain/BON superfamily protein</fullName>
    </submittedName>
</protein>
<feature type="domain" description="LysM" evidence="1">
    <location>
        <begin position="31"/>
        <end position="80"/>
    </location>
</feature>
<accession>A0A0P1ECR9</accession>
<dbReference type="InterPro" id="IPR036779">
    <property type="entry name" value="LysM_dom_sf"/>
</dbReference>
<sequence length="368" mass="39595">MNTPGTKFGLEALGLAALISPIGAAAQVACEPYTVEAGETLATISETAYGSRDYQIIFNANRNVIAGNPNNLTPGTVLNLPCADGRLTAASQFNEVVEREEEKAAKIKARNVYKPPILLLAGNDWAPDTDEGLSGGGFLMRLSTTALHRAGNKREYNQGWVNDFNSHLYTLLPAGAYDIAVAWVVPDCTKNPHAMGEDSLYRCNGFYASQPLYESVAGYFTLPDSKYAGAASIEELEGAVFCRMGGFFTNDLEEAGLVEPKITLVRPRTPEECIEAVMNGTADATGMAIQQANGAIAALGLENEVVQNENFTHLSAIPLLAHKSNPYGLQYISMLNNGLNEMRQSGEWYDIVSSSLSEYSSKLQSASN</sequence>
<dbReference type="Gene3D" id="3.10.350.10">
    <property type="entry name" value="LysM domain"/>
    <property type="match status" value="1"/>
</dbReference>
<evidence type="ECO:0000259" key="1">
    <source>
        <dbReference type="PROSITE" id="PS51782"/>
    </source>
</evidence>
<dbReference type="SUPFAM" id="SSF53850">
    <property type="entry name" value="Periplasmic binding protein-like II"/>
    <property type="match status" value="1"/>
</dbReference>